<dbReference type="CDD" id="cd00082">
    <property type="entry name" value="HisKA"/>
    <property type="match status" value="1"/>
</dbReference>
<dbReference type="SMART" id="SM00388">
    <property type="entry name" value="HisKA"/>
    <property type="match status" value="1"/>
</dbReference>
<dbReference type="PANTHER" id="PTHR43065:SF10">
    <property type="entry name" value="PEROXIDE STRESS-ACTIVATED HISTIDINE KINASE MAK3"/>
    <property type="match status" value="1"/>
</dbReference>
<dbReference type="InterPro" id="IPR036890">
    <property type="entry name" value="HATPase_C_sf"/>
</dbReference>
<evidence type="ECO:0000259" key="11">
    <source>
        <dbReference type="PROSITE" id="PS50112"/>
    </source>
</evidence>
<dbReference type="InterPro" id="IPR005467">
    <property type="entry name" value="His_kinase_dom"/>
</dbReference>
<dbReference type="InterPro" id="IPR013767">
    <property type="entry name" value="PAS_fold"/>
</dbReference>
<evidence type="ECO:0000256" key="8">
    <source>
        <dbReference type="ARBA" id="ARBA00023012"/>
    </source>
</evidence>
<keyword evidence="5" id="KW-0547">Nucleotide-binding</keyword>
<dbReference type="EC" id="2.7.13.3" evidence="2"/>
<evidence type="ECO:0000256" key="7">
    <source>
        <dbReference type="ARBA" id="ARBA00022840"/>
    </source>
</evidence>
<keyword evidence="3" id="KW-0597">Phosphoprotein</keyword>
<dbReference type="Gene3D" id="3.30.450.20">
    <property type="entry name" value="PAS domain"/>
    <property type="match status" value="1"/>
</dbReference>
<dbReference type="InterPro" id="IPR000014">
    <property type="entry name" value="PAS"/>
</dbReference>
<dbReference type="InterPro" id="IPR003594">
    <property type="entry name" value="HATPase_dom"/>
</dbReference>
<comment type="catalytic activity">
    <reaction evidence="1">
        <text>ATP + protein L-histidine = ADP + protein N-phospho-L-histidine.</text>
        <dbReference type="EC" id="2.7.13.3"/>
    </reaction>
</comment>
<dbReference type="GO" id="GO:0006355">
    <property type="term" value="P:regulation of DNA-templated transcription"/>
    <property type="evidence" value="ECO:0007669"/>
    <property type="project" value="InterPro"/>
</dbReference>
<dbReference type="PANTHER" id="PTHR43065">
    <property type="entry name" value="SENSOR HISTIDINE KINASE"/>
    <property type="match status" value="1"/>
</dbReference>
<dbReference type="GO" id="GO:0005524">
    <property type="term" value="F:ATP binding"/>
    <property type="evidence" value="ECO:0007669"/>
    <property type="project" value="UniProtKB-KW"/>
</dbReference>
<dbReference type="SUPFAM" id="SSF47384">
    <property type="entry name" value="Homodimeric domain of signal transducing histidine kinase"/>
    <property type="match status" value="1"/>
</dbReference>
<dbReference type="PROSITE" id="PS50109">
    <property type="entry name" value="HIS_KIN"/>
    <property type="match status" value="1"/>
</dbReference>
<keyword evidence="7" id="KW-0067">ATP-binding</keyword>
<feature type="non-terminal residue" evidence="12">
    <location>
        <position position="1"/>
    </location>
</feature>
<reference evidence="12" key="1">
    <citation type="journal article" date="2020" name="mSystems">
        <title>Genome- and Community-Level Interaction Insights into Carbon Utilization and Element Cycling Functions of Hydrothermarchaeota in Hydrothermal Sediment.</title>
        <authorList>
            <person name="Zhou Z."/>
            <person name="Liu Y."/>
            <person name="Xu W."/>
            <person name="Pan J."/>
            <person name="Luo Z.H."/>
            <person name="Li M."/>
        </authorList>
    </citation>
    <scope>NUCLEOTIDE SEQUENCE [LARGE SCALE GENOMIC DNA]</scope>
    <source>
        <strain evidence="12">HyVt-527</strain>
    </source>
</reference>
<organism evidence="12">
    <name type="scientific">Caldithrix abyssi</name>
    <dbReference type="NCBI Taxonomy" id="187145"/>
    <lineage>
        <taxon>Bacteria</taxon>
        <taxon>Pseudomonadati</taxon>
        <taxon>Calditrichota</taxon>
        <taxon>Calditrichia</taxon>
        <taxon>Calditrichales</taxon>
        <taxon>Calditrichaceae</taxon>
        <taxon>Caldithrix</taxon>
    </lineage>
</organism>
<keyword evidence="4" id="KW-0808">Transferase</keyword>
<dbReference type="SUPFAM" id="SSF55785">
    <property type="entry name" value="PYP-like sensor domain (PAS domain)"/>
    <property type="match status" value="1"/>
</dbReference>
<evidence type="ECO:0000256" key="4">
    <source>
        <dbReference type="ARBA" id="ARBA00022679"/>
    </source>
</evidence>
<evidence type="ECO:0000256" key="9">
    <source>
        <dbReference type="SAM" id="Phobius"/>
    </source>
</evidence>
<comment type="caution">
    <text evidence="12">The sequence shown here is derived from an EMBL/GenBank/DDBJ whole genome shotgun (WGS) entry which is preliminary data.</text>
</comment>
<dbReference type="PRINTS" id="PR00344">
    <property type="entry name" value="BCTRLSENSOR"/>
</dbReference>
<dbReference type="InterPro" id="IPR003661">
    <property type="entry name" value="HisK_dim/P_dom"/>
</dbReference>
<feature type="domain" description="Histidine kinase" evidence="10">
    <location>
        <begin position="412"/>
        <end position="622"/>
    </location>
</feature>
<dbReference type="InterPro" id="IPR035965">
    <property type="entry name" value="PAS-like_dom_sf"/>
</dbReference>
<feature type="domain" description="PAS" evidence="11">
    <location>
        <begin position="276"/>
        <end position="314"/>
    </location>
</feature>
<dbReference type="InterPro" id="IPR004358">
    <property type="entry name" value="Sig_transdc_His_kin-like_C"/>
</dbReference>
<keyword evidence="9" id="KW-0812">Transmembrane</keyword>
<protein>
    <recommendedName>
        <fullName evidence="2">histidine kinase</fullName>
        <ecNumber evidence="2">2.7.13.3</ecNumber>
    </recommendedName>
</protein>
<keyword evidence="6" id="KW-0418">Kinase</keyword>
<dbReference type="AlphaFoldDB" id="A0A7V5PP24"/>
<evidence type="ECO:0000259" key="10">
    <source>
        <dbReference type="PROSITE" id="PS50109"/>
    </source>
</evidence>
<gene>
    <name evidence="12" type="ORF">ENJ89_03100</name>
</gene>
<dbReference type="CDD" id="cd00075">
    <property type="entry name" value="HATPase"/>
    <property type="match status" value="1"/>
</dbReference>
<proteinExistence type="predicted"/>
<name>A0A7V5PP24_CALAY</name>
<accession>A0A7V5PP24</accession>
<dbReference type="Gene3D" id="1.10.287.130">
    <property type="match status" value="1"/>
</dbReference>
<sequence>WHDQAALLSETIVRTADKIAVFDQEARRAERERLRNMALYVRHLDSLNAKNRKGVINYVRSQGRIMVLYLKENGEPVRFKGRGNINRHHFLRQAIRELLDYGTTVHPEQTLYLSPPEKPGPLIAVVRRARKPGYIALITRPFVENAPAVRERLLRWLDHLTNQPDILFIALWRGDKVIARSGAVGQRELVPPPPGPPNSAMIRIDRHRVYTFQRREPNGLGVQIGFSVAALENLQNHLIRRLIINSFILLLFGGVLAVYILKRQNYALLSRRYRQLQTSTSAILENMEEGIIVLDAAKKITIFNQAAAGLLGMEGKVNSGEEFVQVEWPLPGELQLRILSGEKIQDFALQTGSGRYLLLNSQRIRFRSEDSAGKEEETLYLILLRDYTSQKELNDYRMRRSKLQAMGELASRVAHEIRNPLNSIGVLAQRLEKEFTVRHDESEYRQMTTAIRQESTRINHIIETFLEYARQPQLKLKPVDLKKLIEEAAPVFNATGKNSILYSLSDGCRVNADAEQIRQALLNLVRNAREAGGEQGEIRLELTCAQGAARITVTDNGPGIREEIKDKVFDLYFTTKETGYGLGLSVVEKIVSAHGGKVWCENVTDGKGNVTGAKFVVELPEA</sequence>
<evidence type="ECO:0000256" key="1">
    <source>
        <dbReference type="ARBA" id="ARBA00000085"/>
    </source>
</evidence>
<keyword evidence="9" id="KW-1133">Transmembrane helix</keyword>
<keyword evidence="9" id="KW-0472">Membrane</keyword>
<dbReference type="Pfam" id="PF00989">
    <property type="entry name" value="PAS"/>
    <property type="match status" value="1"/>
</dbReference>
<feature type="transmembrane region" description="Helical" evidence="9">
    <location>
        <begin position="242"/>
        <end position="261"/>
    </location>
</feature>
<evidence type="ECO:0000313" key="12">
    <source>
        <dbReference type="EMBL" id="HHJ52160.1"/>
    </source>
</evidence>
<evidence type="ECO:0000256" key="5">
    <source>
        <dbReference type="ARBA" id="ARBA00022741"/>
    </source>
</evidence>
<dbReference type="Pfam" id="PF02518">
    <property type="entry name" value="HATPase_c"/>
    <property type="match status" value="1"/>
</dbReference>
<dbReference type="Pfam" id="PF00512">
    <property type="entry name" value="HisKA"/>
    <property type="match status" value="1"/>
</dbReference>
<dbReference type="Gene3D" id="3.30.565.10">
    <property type="entry name" value="Histidine kinase-like ATPase, C-terminal domain"/>
    <property type="match status" value="1"/>
</dbReference>
<dbReference type="EMBL" id="DROD01000211">
    <property type="protein sequence ID" value="HHJ52160.1"/>
    <property type="molecule type" value="Genomic_DNA"/>
</dbReference>
<dbReference type="GO" id="GO:0000155">
    <property type="term" value="F:phosphorelay sensor kinase activity"/>
    <property type="evidence" value="ECO:0007669"/>
    <property type="project" value="InterPro"/>
</dbReference>
<dbReference type="SMART" id="SM00387">
    <property type="entry name" value="HATPase_c"/>
    <property type="match status" value="1"/>
</dbReference>
<dbReference type="InterPro" id="IPR036097">
    <property type="entry name" value="HisK_dim/P_sf"/>
</dbReference>
<keyword evidence="8" id="KW-0902">Two-component regulatory system</keyword>
<dbReference type="PROSITE" id="PS50112">
    <property type="entry name" value="PAS"/>
    <property type="match status" value="1"/>
</dbReference>
<evidence type="ECO:0000256" key="2">
    <source>
        <dbReference type="ARBA" id="ARBA00012438"/>
    </source>
</evidence>
<evidence type="ECO:0000256" key="6">
    <source>
        <dbReference type="ARBA" id="ARBA00022777"/>
    </source>
</evidence>
<evidence type="ECO:0000256" key="3">
    <source>
        <dbReference type="ARBA" id="ARBA00022553"/>
    </source>
</evidence>
<dbReference type="SUPFAM" id="SSF55874">
    <property type="entry name" value="ATPase domain of HSP90 chaperone/DNA topoisomerase II/histidine kinase"/>
    <property type="match status" value="1"/>
</dbReference>
<dbReference type="Proteomes" id="UP000886124">
    <property type="component" value="Unassembled WGS sequence"/>
</dbReference>